<organism evidence="1 2">
    <name type="scientific">Georgenia subflava</name>
    <dbReference type="NCBI Taxonomy" id="1622177"/>
    <lineage>
        <taxon>Bacteria</taxon>
        <taxon>Bacillati</taxon>
        <taxon>Actinomycetota</taxon>
        <taxon>Actinomycetes</taxon>
        <taxon>Micrococcales</taxon>
        <taxon>Bogoriellaceae</taxon>
        <taxon>Georgenia</taxon>
    </lineage>
</organism>
<dbReference type="RefSeq" id="WP_152194849.1">
    <property type="nucleotide sequence ID" value="NZ_VUKD01000002.1"/>
</dbReference>
<comment type="caution">
    <text evidence="1">The sequence shown here is derived from an EMBL/GenBank/DDBJ whole genome shotgun (WGS) entry which is preliminary data.</text>
</comment>
<dbReference type="Proteomes" id="UP000437709">
    <property type="component" value="Unassembled WGS sequence"/>
</dbReference>
<accession>A0A6N7EIZ7</accession>
<dbReference type="AlphaFoldDB" id="A0A6N7EIZ7"/>
<evidence type="ECO:0000313" key="1">
    <source>
        <dbReference type="EMBL" id="MPV36707.1"/>
    </source>
</evidence>
<name>A0A6N7EIZ7_9MICO</name>
<protein>
    <submittedName>
        <fullName evidence="1">Uncharacterized protein</fullName>
    </submittedName>
</protein>
<proteinExistence type="predicted"/>
<dbReference type="EMBL" id="WHPC01000017">
    <property type="protein sequence ID" value="MPV36707.1"/>
    <property type="molecule type" value="Genomic_DNA"/>
</dbReference>
<evidence type="ECO:0000313" key="2">
    <source>
        <dbReference type="Proteomes" id="UP000437709"/>
    </source>
</evidence>
<sequence length="126" mass="14597">MEIPRGLRDLSVDQLTEFGIDGLHVGVFYQQQMWTDRWAVAHPIDAMGHAYRRNAIMHLLDHAENFHGSMVRHILCDRIESIAYGTPEPEPLPRDPIEWLEATPLMRRLRELEPGAPRRRSPAVRP</sequence>
<keyword evidence="2" id="KW-1185">Reference proteome</keyword>
<gene>
    <name evidence="1" type="ORF">GB881_06490</name>
</gene>
<reference evidence="1 2" key="1">
    <citation type="submission" date="2019-10" db="EMBL/GenBank/DDBJ databases">
        <title>Georgenia wutianyii sp. nov. and Georgenia yuyongxinii sp. nov. isolated from plateau pika (Ochotona curzoniae) in the Qinghai-Tibet plateau of China.</title>
        <authorList>
            <person name="Tian Z."/>
        </authorList>
    </citation>
    <scope>NUCLEOTIDE SEQUENCE [LARGE SCALE GENOMIC DNA]</scope>
    <source>
        <strain evidence="1 2">JCM 19765</strain>
    </source>
</reference>